<dbReference type="NCBIfam" id="TIGR01009">
    <property type="entry name" value="rpsC_bact"/>
    <property type="match status" value="1"/>
</dbReference>
<keyword evidence="3" id="KW-0694">RNA-binding</keyword>
<dbReference type="EMBL" id="CAFBOR010000035">
    <property type="protein sequence ID" value="CAB4981629.1"/>
    <property type="molecule type" value="Genomic_DNA"/>
</dbReference>
<dbReference type="EMBL" id="CAFAAH010000165">
    <property type="protein sequence ID" value="CAB4802270.1"/>
    <property type="molecule type" value="Genomic_DNA"/>
</dbReference>
<evidence type="ECO:0000256" key="4">
    <source>
        <dbReference type="ARBA" id="ARBA00022980"/>
    </source>
</evidence>
<dbReference type="GO" id="GO:0022627">
    <property type="term" value="C:cytosolic small ribosomal subunit"/>
    <property type="evidence" value="ECO:0007669"/>
    <property type="project" value="TreeGrafter"/>
</dbReference>
<evidence type="ECO:0000259" key="7">
    <source>
        <dbReference type="PROSITE" id="PS50823"/>
    </source>
</evidence>
<evidence type="ECO:0000256" key="6">
    <source>
        <dbReference type="SAM" id="MobiDB-lite"/>
    </source>
</evidence>
<feature type="region of interest" description="Disordered" evidence="6">
    <location>
        <begin position="226"/>
        <end position="272"/>
    </location>
</feature>
<evidence type="ECO:0000256" key="3">
    <source>
        <dbReference type="ARBA" id="ARBA00022884"/>
    </source>
</evidence>
<proteinExistence type="inferred from homology"/>
<dbReference type="InterPro" id="IPR018280">
    <property type="entry name" value="Ribosomal_uS3_CS"/>
</dbReference>
<evidence type="ECO:0000313" key="8">
    <source>
        <dbReference type="EMBL" id="CAB4776728.1"/>
    </source>
</evidence>
<dbReference type="GO" id="GO:0006412">
    <property type="term" value="P:translation"/>
    <property type="evidence" value="ECO:0007669"/>
    <property type="project" value="InterPro"/>
</dbReference>
<accession>A0A6J6XYM9</accession>
<evidence type="ECO:0000313" key="10">
    <source>
        <dbReference type="EMBL" id="CAB4981629.1"/>
    </source>
</evidence>
<dbReference type="AlphaFoldDB" id="A0A6J6XYM9"/>
<dbReference type="GO" id="GO:0003735">
    <property type="term" value="F:structural constituent of ribosome"/>
    <property type="evidence" value="ECO:0007669"/>
    <property type="project" value="InterPro"/>
</dbReference>
<dbReference type="InterPro" id="IPR009019">
    <property type="entry name" value="KH_sf_prok-type"/>
</dbReference>
<dbReference type="CDD" id="cd02412">
    <property type="entry name" value="KH-II_30S_S3"/>
    <property type="match status" value="1"/>
</dbReference>
<reference evidence="9" key="1">
    <citation type="submission" date="2020-05" db="EMBL/GenBank/DDBJ databases">
        <authorList>
            <person name="Chiriac C."/>
            <person name="Salcher M."/>
            <person name="Ghai R."/>
            <person name="Kavagutti S V."/>
        </authorList>
    </citation>
    <scope>NUCLEOTIDE SEQUENCE</scope>
</reference>
<feature type="domain" description="KH type-2" evidence="7">
    <location>
        <begin position="39"/>
        <end position="108"/>
    </location>
</feature>
<dbReference type="FunFam" id="3.30.300.20:FF:000001">
    <property type="entry name" value="30S ribosomal protein S3"/>
    <property type="match status" value="1"/>
</dbReference>
<dbReference type="Gene3D" id="3.30.300.20">
    <property type="match status" value="1"/>
</dbReference>
<protein>
    <submittedName>
        <fullName evidence="9">Unannotated protein</fullName>
    </submittedName>
</protein>
<sequence length="308" mass="34528">MGQKVNPYGFRLGITTDWKSRWFADNKAYTEFLIEDWKIRDYLRTQLERAMVSRIEIERSGDKLRIDVFTARPGIVIGRRGAEADRLRTGLFKITGNNKIHFNIQEIKQPELDAALIAQGVGDQLAGRVSFRRAMKRAVQTAMKAGALGIRVQVSGRLGGAEMSRKEWYREGRVPLHTLRADIDYGASEAKTTFGRIGVKVWIYKGDILPYKQVSDEKISQEAALAAGEAPTSPGVRRVVTAGGGRRRPADESVSVDSTNVSDDINLEATPVIKEADPELERLLAEEEEIERRTRAHHEAPKFHGDED</sequence>
<dbReference type="InterPro" id="IPR057258">
    <property type="entry name" value="Ribosomal_uS3"/>
</dbReference>
<dbReference type="GO" id="GO:0019843">
    <property type="term" value="F:rRNA binding"/>
    <property type="evidence" value="ECO:0007669"/>
    <property type="project" value="UniProtKB-KW"/>
</dbReference>
<keyword evidence="2" id="KW-0699">rRNA-binding</keyword>
<dbReference type="PROSITE" id="PS00548">
    <property type="entry name" value="RIBOSOMAL_S3"/>
    <property type="match status" value="1"/>
</dbReference>
<organism evidence="9">
    <name type="scientific">freshwater metagenome</name>
    <dbReference type="NCBI Taxonomy" id="449393"/>
    <lineage>
        <taxon>unclassified sequences</taxon>
        <taxon>metagenomes</taxon>
        <taxon>ecological metagenomes</taxon>
    </lineage>
</organism>
<dbReference type="PANTHER" id="PTHR11760">
    <property type="entry name" value="30S/40S RIBOSOMAL PROTEIN S3"/>
    <property type="match status" value="1"/>
</dbReference>
<keyword evidence="5" id="KW-0687">Ribonucleoprotein</keyword>
<evidence type="ECO:0000256" key="5">
    <source>
        <dbReference type="ARBA" id="ARBA00023274"/>
    </source>
</evidence>
<dbReference type="InterPro" id="IPR036419">
    <property type="entry name" value="Ribosomal_S3_C_sf"/>
</dbReference>
<dbReference type="Gene3D" id="3.30.1140.32">
    <property type="entry name" value="Ribosomal protein S3, C-terminal domain"/>
    <property type="match status" value="1"/>
</dbReference>
<name>A0A6J6XYM9_9ZZZZ</name>
<dbReference type="InterPro" id="IPR001351">
    <property type="entry name" value="Ribosomal_uS3_C"/>
</dbReference>
<evidence type="ECO:0000256" key="2">
    <source>
        <dbReference type="ARBA" id="ARBA00022730"/>
    </source>
</evidence>
<dbReference type="PANTHER" id="PTHR11760:SF19">
    <property type="entry name" value="SMALL RIBOSOMAL SUBUNIT PROTEIN US3C"/>
    <property type="match status" value="1"/>
</dbReference>
<dbReference type="PROSITE" id="PS50823">
    <property type="entry name" value="KH_TYPE_2"/>
    <property type="match status" value="1"/>
</dbReference>
<dbReference type="FunFam" id="3.30.1140.32:FF:000002">
    <property type="entry name" value="30S ribosomal protein S3"/>
    <property type="match status" value="1"/>
</dbReference>
<dbReference type="HAMAP" id="MF_01309_B">
    <property type="entry name" value="Ribosomal_uS3_B"/>
    <property type="match status" value="1"/>
</dbReference>
<dbReference type="InterPro" id="IPR004044">
    <property type="entry name" value="KH_dom_type_2"/>
</dbReference>
<dbReference type="Pfam" id="PF07650">
    <property type="entry name" value="KH_2"/>
    <property type="match status" value="1"/>
</dbReference>
<dbReference type="InterPro" id="IPR005704">
    <property type="entry name" value="Ribosomal_uS3_bac-typ"/>
</dbReference>
<gene>
    <name evidence="8" type="ORF">UFOPK2925_00584</name>
    <name evidence="9" type="ORF">UFOPK2996_01139</name>
    <name evidence="10" type="ORF">UFOPK3974_00395</name>
</gene>
<feature type="compositionally biased region" description="Low complexity" evidence="6">
    <location>
        <begin position="252"/>
        <end position="264"/>
    </location>
</feature>
<feature type="region of interest" description="Disordered" evidence="6">
    <location>
        <begin position="287"/>
        <end position="308"/>
    </location>
</feature>
<dbReference type="SUPFAM" id="SSF54814">
    <property type="entry name" value="Prokaryotic type KH domain (KH-domain type II)"/>
    <property type="match status" value="1"/>
</dbReference>
<keyword evidence="4" id="KW-0689">Ribosomal protein</keyword>
<dbReference type="Pfam" id="PF00189">
    <property type="entry name" value="Ribosomal_S3_C"/>
    <property type="match status" value="1"/>
</dbReference>
<dbReference type="InterPro" id="IPR015946">
    <property type="entry name" value="KH_dom-like_a/b"/>
</dbReference>
<dbReference type="SUPFAM" id="SSF54821">
    <property type="entry name" value="Ribosomal protein S3 C-terminal domain"/>
    <property type="match status" value="1"/>
</dbReference>
<evidence type="ECO:0000313" key="9">
    <source>
        <dbReference type="EMBL" id="CAB4802270.1"/>
    </source>
</evidence>
<evidence type="ECO:0000256" key="1">
    <source>
        <dbReference type="ARBA" id="ARBA00010761"/>
    </source>
</evidence>
<comment type="similarity">
    <text evidence="1">Belongs to the universal ribosomal protein uS3 family.</text>
</comment>
<dbReference type="EMBL" id="CAEZZU010000067">
    <property type="protein sequence ID" value="CAB4776728.1"/>
    <property type="molecule type" value="Genomic_DNA"/>
</dbReference>